<dbReference type="EMBL" id="JARKHS020010127">
    <property type="protein sequence ID" value="KAK8779149.1"/>
    <property type="molecule type" value="Genomic_DNA"/>
</dbReference>
<evidence type="ECO:0000313" key="2">
    <source>
        <dbReference type="Proteomes" id="UP001321473"/>
    </source>
</evidence>
<proteinExistence type="predicted"/>
<comment type="caution">
    <text evidence="1">The sequence shown here is derived from an EMBL/GenBank/DDBJ whole genome shotgun (WGS) entry which is preliminary data.</text>
</comment>
<keyword evidence="2" id="KW-1185">Reference proteome</keyword>
<sequence length="319" mass="35449">MWYLAINDWPLGRERLVANEKCVPSMITTDILLVGGLKDVVHIILASQCCYDSEGELLLVLDYADAGLPKLKIAPDAPCNPSKTGIDSTKKKLVNFRQDLLRGVLVVLHPTIHDVMVVSSTLESSGVGGMKEYEGLQNLLLALDQTEAVADRLTALSSSSGCGLGEYEEELVRLLLILIHRDPNLDASRVPCHLTSNTSKKARKNLYNCCLLSSRSILLLMNRVRISHLASVVSEKTRKNMCIWCSSSSREDEEELLHLVLIIYQEDTVADYPSAFFSYRLGGTAEDEEELVYLLLNLVHKHHVRDPPSALNRHLDSAV</sequence>
<dbReference type="AlphaFoldDB" id="A0AAQ4EWK8"/>
<evidence type="ECO:0000313" key="1">
    <source>
        <dbReference type="EMBL" id="KAK8779149.1"/>
    </source>
</evidence>
<dbReference type="Proteomes" id="UP001321473">
    <property type="component" value="Unassembled WGS sequence"/>
</dbReference>
<gene>
    <name evidence="1" type="ORF">V5799_019510</name>
</gene>
<name>A0AAQ4EWK8_AMBAM</name>
<protein>
    <submittedName>
        <fullName evidence="1">Uncharacterized protein</fullName>
    </submittedName>
</protein>
<organism evidence="1 2">
    <name type="scientific">Amblyomma americanum</name>
    <name type="common">Lone star tick</name>
    <dbReference type="NCBI Taxonomy" id="6943"/>
    <lineage>
        <taxon>Eukaryota</taxon>
        <taxon>Metazoa</taxon>
        <taxon>Ecdysozoa</taxon>
        <taxon>Arthropoda</taxon>
        <taxon>Chelicerata</taxon>
        <taxon>Arachnida</taxon>
        <taxon>Acari</taxon>
        <taxon>Parasitiformes</taxon>
        <taxon>Ixodida</taxon>
        <taxon>Ixodoidea</taxon>
        <taxon>Ixodidae</taxon>
        <taxon>Amblyomminae</taxon>
        <taxon>Amblyomma</taxon>
    </lineage>
</organism>
<reference evidence="1 2" key="1">
    <citation type="journal article" date="2023" name="Arcadia Sci">
        <title>De novo assembly of a long-read Amblyomma americanum tick genome.</title>
        <authorList>
            <person name="Chou S."/>
            <person name="Poskanzer K.E."/>
            <person name="Rollins M."/>
            <person name="Thuy-Boun P.S."/>
        </authorList>
    </citation>
    <scope>NUCLEOTIDE SEQUENCE [LARGE SCALE GENOMIC DNA]</scope>
    <source>
        <strain evidence="1">F_SG_1</strain>
        <tissue evidence="1">Salivary glands</tissue>
    </source>
</reference>
<accession>A0AAQ4EWK8</accession>